<evidence type="ECO:0000256" key="11">
    <source>
        <dbReference type="ARBA" id="ARBA00033284"/>
    </source>
</evidence>
<evidence type="ECO:0000256" key="3">
    <source>
        <dbReference type="ARBA" id="ARBA00008061"/>
    </source>
</evidence>
<organism evidence="19 20">
    <name type="scientific">Actinomyces massiliensis F0489</name>
    <dbReference type="NCBI Taxonomy" id="1125718"/>
    <lineage>
        <taxon>Bacteria</taxon>
        <taxon>Bacillati</taxon>
        <taxon>Actinomycetota</taxon>
        <taxon>Actinomycetes</taxon>
        <taxon>Actinomycetales</taxon>
        <taxon>Actinomycetaceae</taxon>
        <taxon>Actinomyces</taxon>
    </lineage>
</organism>
<sequence>MSPREKASAWRSPALPVGPDVPVWAPQAARVSLHLPVTDEVVPMEAREGGWWVSPRSLPTGTDYAYRLDDGDDLPDPRTAWQPHGVHGPSRVFDTSQVRWTDNHWRGRDLLGAVIYELHAGTFTPEGTLDSAAQRLDHLAALGVDIIELMPVAGFPGRAGWGYDGVDLWAVHEAYGGPESLARFVDAAHNAGIGVCLDVVYNHLGPSGNYLGRFGPYFTEVHETPWGSAINYDQPGCEQVRAFIIDSALRWLTDFHIDALRLDAIHEIRDDADRATAVDPHPHLLAELSDAVGELSERLGRPLSLVAESDLNDAGVITPTHAEPPFRMPSLGMTAQWTDDVHHALHARITGESQGYYADFAAPQALSRVYEHAFLHDGSWSSFRGRNWGAPVPAGTDPRRFVVFDSDHDQVGNRATGDRPAASLSDDLLAAEAALILLSPFTPMLFMGEEWGTRRPFQFFTDHSETELAQAVTQGRRDEFASFGWDADEVPDPQDSSTVTASVLDWSEPLQPIHARMLSWYQDLIALRRRLGLGERGQWPSLQDTGDVVILTIPAGTGRADVELVVVASLMPAGGSGGADLKALVPDADELDLALSWLGSSLEGSVLRAGDTAVLTRRP</sequence>
<feature type="domain" description="Glycosyl hydrolase family 13 catalytic" evidence="18">
    <location>
        <begin position="113"/>
        <end position="476"/>
    </location>
</feature>
<dbReference type="eggNOG" id="COG0296">
    <property type="taxonomic scope" value="Bacteria"/>
</dbReference>
<evidence type="ECO:0000256" key="13">
    <source>
        <dbReference type="NCBIfam" id="TIGR02402"/>
    </source>
</evidence>
<keyword evidence="7 14" id="KW-0378">Hydrolase</keyword>
<evidence type="ECO:0000256" key="15">
    <source>
        <dbReference type="PIRSR" id="PIRSR006337-1"/>
    </source>
</evidence>
<dbReference type="InterPro" id="IPR012768">
    <property type="entry name" value="Trehalose_TreZ"/>
</dbReference>
<dbReference type="GO" id="GO:0005992">
    <property type="term" value="P:trehalose biosynthetic process"/>
    <property type="evidence" value="ECO:0007669"/>
    <property type="project" value="UniProtKB-UniRule"/>
</dbReference>
<comment type="catalytic activity">
    <reaction evidence="12 14">
        <text>hydrolysis of (1-&gt;4)-alpha-D-glucosidic linkage in 4-alpha-D-[(1-&gt;4)-alpha-D-glucanosyl]n trehalose to yield trehalose and (1-&gt;4)-alpha-D-glucan.</text>
        <dbReference type="EC" id="3.2.1.141"/>
    </reaction>
</comment>
<dbReference type="Gene3D" id="3.20.20.80">
    <property type="entry name" value="Glycosidases"/>
    <property type="match status" value="1"/>
</dbReference>
<evidence type="ECO:0000256" key="7">
    <source>
        <dbReference type="ARBA" id="ARBA00022801"/>
    </source>
</evidence>
<feature type="binding site" evidence="16">
    <location>
        <begin position="339"/>
        <end position="343"/>
    </location>
    <ligand>
        <name>substrate</name>
    </ligand>
</feature>
<dbReference type="InterPro" id="IPR044901">
    <property type="entry name" value="Trehalose_TreZ_E-set_sf"/>
</dbReference>
<dbReference type="RefSeq" id="WP_008730042.1">
    <property type="nucleotide sequence ID" value="NZ_AKFT01000033.1"/>
</dbReference>
<accession>J1HNA6</accession>
<evidence type="ECO:0000256" key="5">
    <source>
        <dbReference type="ARBA" id="ARBA00015938"/>
    </source>
</evidence>
<comment type="caution">
    <text evidence="19">The sequence shown here is derived from an EMBL/GenBank/DDBJ whole genome shotgun (WGS) entry which is preliminary data.</text>
</comment>
<evidence type="ECO:0000313" key="19">
    <source>
        <dbReference type="EMBL" id="EJF47068.1"/>
    </source>
</evidence>
<dbReference type="EMBL" id="AKFT01000033">
    <property type="protein sequence ID" value="EJF47068.1"/>
    <property type="molecule type" value="Genomic_DNA"/>
</dbReference>
<feature type="binding site" evidence="16">
    <location>
        <begin position="408"/>
        <end position="413"/>
    </location>
    <ligand>
        <name>substrate</name>
    </ligand>
</feature>
<evidence type="ECO:0000256" key="12">
    <source>
        <dbReference type="ARBA" id="ARBA00034013"/>
    </source>
</evidence>
<feature type="site" description="Transition state stabilizer" evidence="17">
    <location>
        <position position="409"/>
    </location>
</feature>
<comment type="pathway">
    <text evidence="2 14">Glycan biosynthesis; trehalose biosynthesis.</text>
</comment>
<dbReference type="Gene3D" id="2.60.40.10">
    <property type="entry name" value="Immunoglobulins"/>
    <property type="match status" value="1"/>
</dbReference>
<reference evidence="19 20" key="1">
    <citation type="submission" date="2012-05" db="EMBL/GenBank/DDBJ databases">
        <authorList>
            <person name="Harkins D.M."/>
            <person name="Madupu R."/>
            <person name="Durkin A.S."/>
            <person name="Torralba M."/>
            <person name="Methe B."/>
            <person name="Sutton G.G."/>
            <person name="Nelson K.E."/>
        </authorList>
    </citation>
    <scope>NUCLEOTIDE SEQUENCE [LARGE SCALE GENOMIC DNA]</scope>
    <source>
        <strain evidence="19 20">F0489</strain>
    </source>
</reference>
<gene>
    <name evidence="19" type="primary">treZ</name>
    <name evidence="19" type="ORF">HMPREF1318_0539</name>
</gene>
<evidence type="ECO:0000256" key="10">
    <source>
        <dbReference type="ARBA" id="ARBA00032057"/>
    </source>
</evidence>
<evidence type="ECO:0000256" key="4">
    <source>
        <dbReference type="ARBA" id="ARBA00012268"/>
    </source>
</evidence>
<evidence type="ECO:0000256" key="8">
    <source>
        <dbReference type="ARBA" id="ARBA00023277"/>
    </source>
</evidence>
<dbReference type="GO" id="GO:0005737">
    <property type="term" value="C:cytoplasm"/>
    <property type="evidence" value="ECO:0007669"/>
    <property type="project" value="UniProtKB-SubCell"/>
</dbReference>
<dbReference type="PIRSF" id="PIRSF006337">
    <property type="entry name" value="Trehalose_TreZ"/>
    <property type="match status" value="1"/>
</dbReference>
<dbReference type="InterPro" id="IPR017853">
    <property type="entry name" value="GH"/>
</dbReference>
<dbReference type="NCBIfam" id="TIGR02402">
    <property type="entry name" value="trehalose_TreZ"/>
    <property type="match status" value="1"/>
</dbReference>
<dbReference type="UniPathway" id="UPA00299"/>
<dbReference type="GO" id="GO:0033942">
    <property type="term" value="F:4-alpha-D-(1-&gt;4)-alpha-D-glucanotrehalose trehalohydrolase activity"/>
    <property type="evidence" value="ECO:0007669"/>
    <property type="project" value="UniProtKB-EC"/>
</dbReference>
<dbReference type="AlphaFoldDB" id="J1HNA6"/>
<keyword evidence="9 14" id="KW-0326">Glycosidase</keyword>
<evidence type="ECO:0000256" key="1">
    <source>
        <dbReference type="ARBA" id="ARBA00004496"/>
    </source>
</evidence>
<feature type="active site" description="Proton donor" evidence="15">
    <location>
        <position position="308"/>
    </location>
</feature>
<dbReference type="SUPFAM" id="SSF51445">
    <property type="entry name" value="(Trans)glycosidases"/>
    <property type="match status" value="1"/>
</dbReference>
<keyword evidence="8" id="KW-0119">Carbohydrate metabolism</keyword>
<dbReference type="Proteomes" id="UP000002941">
    <property type="component" value="Unassembled WGS sequence"/>
</dbReference>
<evidence type="ECO:0000256" key="6">
    <source>
        <dbReference type="ARBA" id="ARBA00022490"/>
    </source>
</evidence>
<dbReference type="SMART" id="SM00642">
    <property type="entry name" value="Aamy"/>
    <property type="match status" value="1"/>
</dbReference>
<dbReference type="Gene3D" id="1.10.10.760">
    <property type="entry name" value="E-set domains of sugar-utilizing enzymes"/>
    <property type="match status" value="1"/>
</dbReference>
<dbReference type="InterPro" id="IPR006047">
    <property type="entry name" value="GH13_cat_dom"/>
</dbReference>
<dbReference type="Pfam" id="PF00128">
    <property type="entry name" value="Alpha-amylase"/>
    <property type="match status" value="1"/>
</dbReference>
<evidence type="ECO:0000256" key="9">
    <source>
        <dbReference type="ARBA" id="ARBA00023295"/>
    </source>
</evidence>
<name>J1HNA6_9ACTO</name>
<feature type="active site" description="Nucleophile" evidence="15">
    <location>
        <position position="263"/>
    </location>
</feature>
<dbReference type="CDD" id="cd11325">
    <property type="entry name" value="AmyAc_GTHase"/>
    <property type="match status" value="1"/>
</dbReference>
<keyword evidence="20" id="KW-1185">Reference proteome</keyword>
<evidence type="ECO:0000256" key="14">
    <source>
        <dbReference type="PIRNR" id="PIRNR006337"/>
    </source>
</evidence>
<evidence type="ECO:0000259" key="18">
    <source>
        <dbReference type="SMART" id="SM00642"/>
    </source>
</evidence>
<dbReference type="PATRIC" id="fig|1125718.3.peg.534"/>
<comment type="subcellular location">
    <subcellularLocation>
        <location evidence="1 15">Cytoplasm</location>
    </subcellularLocation>
</comment>
<comment type="similarity">
    <text evidence="3 14">Belongs to the glycosyl hydrolase 13 family.</text>
</comment>
<dbReference type="PANTHER" id="PTHR43651:SF11">
    <property type="entry name" value="MALTO-OLIGOSYLTREHALOSE TREHALOHYDROLASE"/>
    <property type="match status" value="1"/>
</dbReference>
<dbReference type="OrthoDB" id="9800174at2"/>
<dbReference type="InterPro" id="IPR013783">
    <property type="entry name" value="Ig-like_fold"/>
</dbReference>
<proteinExistence type="inferred from homology"/>
<dbReference type="PANTHER" id="PTHR43651">
    <property type="entry name" value="1,4-ALPHA-GLUCAN-BRANCHING ENZYME"/>
    <property type="match status" value="1"/>
</dbReference>
<keyword evidence="6" id="KW-0963">Cytoplasm</keyword>
<evidence type="ECO:0000256" key="17">
    <source>
        <dbReference type="PIRSR" id="PIRSR006337-3"/>
    </source>
</evidence>
<evidence type="ECO:0000256" key="16">
    <source>
        <dbReference type="PIRSR" id="PIRSR006337-2"/>
    </source>
</evidence>
<dbReference type="InterPro" id="IPR014756">
    <property type="entry name" value="Ig_E-set"/>
</dbReference>
<evidence type="ECO:0000256" key="2">
    <source>
        <dbReference type="ARBA" id="ARBA00005199"/>
    </source>
</evidence>
<protein>
    <recommendedName>
        <fullName evidence="5 13">Malto-oligosyltrehalose trehalohydrolase</fullName>
        <shortName evidence="14">MTHase</shortName>
        <ecNumber evidence="4 13">3.2.1.141</ecNumber>
    </recommendedName>
    <alternativeName>
        <fullName evidence="11 14">4-alpha-D-((1-&gt;4)-alpha-D-glucano)trehalose trehalohydrolase</fullName>
    </alternativeName>
    <alternativeName>
        <fullName evidence="10 14">Maltooligosyl trehalose trehalohydrolase</fullName>
    </alternativeName>
</protein>
<feature type="binding site" evidence="16">
    <location>
        <begin position="261"/>
        <end position="266"/>
    </location>
    <ligand>
        <name>substrate</name>
    </ligand>
</feature>
<evidence type="ECO:0000313" key="20">
    <source>
        <dbReference type="Proteomes" id="UP000002941"/>
    </source>
</evidence>
<dbReference type="SUPFAM" id="SSF81296">
    <property type="entry name" value="E set domains"/>
    <property type="match status" value="1"/>
</dbReference>
<dbReference type="EC" id="3.2.1.141" evidence="4 13"/>